<keyword evidence="2" id="KW-0813">Transport</keyword>
<dbReference type="Pfam" id="PF13620">
    <property type="entry name" value="CarboxypepD_reg"/>
    <property type="match status" value="1"/>
</dbReference>
<dbReference type="InterPro" id="IPR008969">
    <property type="entry name" value="CarboxyPept-like_regulatory"/>
</dbReference>
<dbReference type="GO" id="GO:0009279">
    <property type="term" value="C:cell outer membrane"/>
    <property type="evidence" value="ECO:0007669"/>
    <property type="project" value="UniProtKB-SubCell"/>
</dbReference>
<keyword evidence="8" id="KW-0998">Cell outer membrane</keyword>
<evidence type="ECO:0000313" key="10">
    <source>
        <dbReference type="EMBL" id="SVA69138.1"/>
    </source>
</evidence>
<accession>A0A381XWN0</accession>
<keyword evidence="7" id="KW-0675">Receptor</keyword>
<evidence type="ECO:0000256" key="1">
    <source>
        <dbReference type="ARBA" id="ARBA00004571"/>
    </source>
</evidence>
<proteinExistence type="predicted"/>
<comment type="subcellular location">
    <subcellularLocation>
        <location evidence="1">Cell outer membrane</location>
        <topology evidence="1">Multi-pass membrane protein</topology>
    </subcellularLocation>
</comment>
<dbReference type="SUPFAM" id="SSF56935">
    <property type="entry name" value="Porins"/>
    <property type="match status" value="1"/>
</dbReference>
<dbReference type="Gene3D" id="2.40.170.20">
    <property type="entry name" value="TonB-dependent receptor, beta-barrel domain"/>
    <property type="match status" value="1"/>
</dbReference>
<evidence type="ECO:0000256" key="8">
    <source>
        <dbReference type="ARBA" id="ARBA00023237"/>
    </source>
</evidence>
<dbReference type="GO" id="GO:0015344">
    <property type="term" value="F:siderophore uptake transmembrane transporter activity"/>
    <property type="evidence" value="ECO:0007669"/>
    <property type="project" value="TreeGrafter"/>
</dbReference>
<evidence type="ECO:0000256" key="3">
    <source>
        <dbReference type="ARBA" id="ARBA00022692"/>
    </source>
</evidence>
<dbReference type="Gene3D" id="2.60.40.1120">
    <property type="entry name" value="Carboxypeptidase-like, regulatory domain"/>
    <property type="match status" value="1"/>
</dbReference>
<evidence type="ECO:0000259" key="9">
    <source>
        <dbReference type="Pfam" id="PF00593"/>
    </source>
</evidence>
<dbReference type="InterPro" id="IPR000531">
    <property type="entry name" value="Beta-barrel_TonB"/>
</dbReference>
<evidence type="ECO:0000256" key="6">
    <source>
        <dbReference type="ARBA" id="ARBA00023136"/>
    </source>
</evidence>
<dbReference type="Pfam" id="PF00593">
    <property type="entry name" value="TonB_dep_Rec_b-barrel"/>
    <property type="match status" value="1"/>
</dbReference>
<evidence type="ECO:0000256" key="5">
    <source>
        <dbReference type="ARBA" id="ARBA00023077"/>
    </source>
</evidence>
<evidence type="ECO:0000256" key="2">
    <source>
        <dbReference type="ARBA" id="ARBA00022448"/>
    </source>
</evidence>
<dbReference type="GO" id="GO:0044718">
    <property type="term" value="P:siderophore transmembrane transport"/>
    <property type="evidence" value="ECO:0007669"/>
    <property type="project" value="TreeGrafter"/>
</dbReference>
<evidence type="ECO:0000256" key="4">
    <source>
        <dbReference type="ARBA" id="ARBA00022729"/>
    </source>
</evidence>
<keyword evidence="4" id="KW-0732">Signal</keyword>
<feature type="domain" description="TonB-dependent receptor-like beta-barrel" evidence="9">
    <location>
        <begin position="266"/>
        <end position="474"/>
    </location>
</feature>
<keyword evidence="3" id="KW-0812">Transmembrane</keyword>
<dbReference type="PANTHER" id="PTHR30069">
    <property type="entry name" value="TONB-DEPENDENT OUTER MEMBRANE RECEPTOR"/>
    <property type="match status" value="1"/>
</dbReference>
<dbReference type="PANTHER" id="PTHR30069:SF29">
    <property type="entry name" value="HEMOGLOBIN AND HEMOGLOBIN-HAPTOGLOBIN-BINDING PROTEIN 1-RELATED"/>
    <property type="match status" value="1"/>
</dbReference>
<dbReference type="InterPro" id="IPR039426">
    <property type="entry name" value="TonB-dep_rcpt-like"/>
</dbReference>
<reference evidence="10" key="1">
    <citation type="submission" date="2018-05" db="EMBL/GenBank/DDBJ databases">
        <authorList>
            <person name="Lanie J.A."/>
            <person name="Ng W.-L."/>
            <person name="Kazmierczak K.M."/>
            <person name="Andrzejewski T.M."/>
            <person name="Davidsen T.M."/>
            <person name="Wayne K.J."/>
            <person name="Tettelin H."/>
            <person name="Glass J.I."/>
            <person name="Rusch D."/>
            <person name="Podicherti R."/>
            <person name="Tsui H.-C.T."/>
            <person name="Winkler M.E."/>
        </authorList>
    </citation>
    <scope>NUCLEOTIDE SEQUENCE</scope>
</reference>
<dbReference type="EMBL" id="UINC01016639">
    <property type="protein sequence ID" value="SVA69138.1"/>
    <property type="molecule type" value="Genomic_DNA"/>
</dbReference>
<keyword evidence="6" id="KW-0472">Membrane</keyword>
<dbReference type="AlphaFoldDB" id="A0A381XWN0"/>
<sequence>MTTRPNMLRAKGQFLSPVLVASLMLLVAQPIMASEPEVEQGAAWLTGAVYDNSGLPLIGALIAVSLPGSEKLDGLTVSNTSGHFSISLNPGIYTLMAQSFGHISAVVPEISVPRAQPLRVQLRSQRQVAASMLSNQTPFDIGYALRPQVRDILRQTEPTVANVNSTHNVAWSASSGEQSMWANVGGEFSLWTVAPLDGTFEDSRTATDFAMGSVGTGRQEWVFRGQLADGGAVRAQGEMTRLLSDAHALSVELGFAGKDLALEVDSEDGPRSMWVGSIAAKDLWRLGEAVQVGYGLRLEHYDYLEDAALMSPRLQVTYAPVESVTFISEVSYDAEAPGLAELRFQVDRLAVSYMDVLSIDNIVPERTMHYEIGIQTGFANTTWRARAYHDEARDELVGVYFANANGSSDYFVSNVGDSVTRGFEIDIRQSFMGSVSAIAKYTYGRREGGSVPTGVILDRGLLSDTDNAKTAIVGVIHEVSAGVETVLGGYDTRLNAIYHWRAGAPVVRGGTLGSVYERLDMNVRQPLPFRAFSSDWSALLQIQNVLGRGYEGVFDFRLANTPVLARLVSGGLAVRF</sequence>
<keyword evidence="5" id="KW-0798">TonB box</keyword>
<gene>
    <name evidence="10" type="ORF">METZ01_LOCUS121992</name>
</gene>
<dbReference type="SUPFAM" id="SSF49464">
    <property type="entry name" value="Carboxypeptidase regulatory domain-like"/>
    <property type="match status" value="1"/>
</dbReference>
<protein>
    <recommendedName>
        <fullName evidence="9">TonB-dependent receptor-like beta-barrel domain-containing protein</fullName>
    </recommendedName>
</protein>
<dbReference type="InterPro" id="IPR036942">
    <property type="entry name" value="Beta-barrel_TonB_sf"/>
</dbReference>
<organism evidence="10">
    <name type="scientific">marine metagenome</name>
    <dbReference type="NCBI Taxonomy" id="408172"/>
    <lineage>
        <taxon>unclassified sequences</taxon>
        <taxon>metagenomes</taxon>
        <taxon>ecological metagenomes</taxon>
    </lineage>
</organism>
<name>A0A381XWN0_9ZZZZ</name>
<evidence type="ECO:0000256" key="7">
    <source>
        <dbReference type="ARBA" id="ARBA00023170"/>
    </source>
</evidence>